<comment type="caution">
    <text evidence="1">The sequence shown here is derived from an EMBL/GenBank/DDBJ whole genome shotgun (WGS) entry which is preliminary data.</text>
</comment>
<accession>A0ACC6PVA7</accession>
<proteinExistence type="predicted"/>
<keyword evidence="2" id="KW-1185">Reference proteome</keyword>
<name>A0ACC6PVA7_9ACTN</name>
<evidence type="ECO:0000313" key="2">
    <source>
        <dbReference type="Proteomes" id="UP001377168"/>
    </source>
</evidence>
<reference evidence="1" key="1">
    <citation type="submission" date="2024-03" db="EMBL/GenBank/DDBJ databases">
        <title>Novel Streptomyces species of biotechnological and ecological value are a feature of Machair soil.</title>
        <authorList>
            <person name="Prole J.R."/>
            <person name="Goodfellow M."/>
            <person name="Allenby N."/>
            <person name="Ward A.C."/>
        </authorList>
    </citation>
    <scope>NUCLEOTIDE SEQUENCE</scope>
    <source>
        <strain evidence="1">MS2.AVA.5</strain>
    </source>
</reference>
<dbReference type="Proteomes" id="UP001377168">
    <property type="component" value="Unassembled WGS sequence"/>
</dbReference>
<sequence length="571" mass="60164">MDADVTDSAGTPAEPDGHAGDERASDPPSADTPAPRAGRASTSSPASADGENSPSDETVRADGTHEDVTDESGTHAANEGESADDAGAPDGSGNERTDDAADDSARDANNDATDDAAHANADERSADEHSPDGPAEAETGDDETEATSHESAHKSADATAESAQKARTTHAGTDAGVEPKVAVAEADGEADPAAPEAGPDTPARKRHWLRWVTLGTAVFVVAASGVGWWFYQKLDGNITTDTSAAAELETYEKERPTPVALNAQNILLLGSDTRSGKGNSKYGQDGGTQRSDTAILLHIAADRQSATAMSVPRDLMVSIPSCRKPDGTRTTEQFAQFNWAFEFGGAACTIRTVERMTGIRVDHHMVVDFSGFKEMVDAVDGVEVCLKEPIDDADAHLKLPAGKQTLNGEQALGYVRARKTIGNGSDTERMDRQQQFLGALVKKVQSNGVLLNPARLYPVLDAATKSLTTDPGLDSLRDLYDLTRSVRSIPTEKVQFLTVPRQAYSADPNRDELRQPDAAELFKRLRQDSPITVVPGGIGQKQPGEPDPNSSTGPSPSPTFAGRNAASAACE</sequence>
<organism evidence="1 2">
    <name type="scientific">Streptomyces achmelvichensis</name>
    <dbReference type="NCBI Taxonomy" id="3134111"/>
    <lineage>
        <taxon>Bacteria</taxon>
        <taxon>Bacillati</taxon>
        <taxon>Actinomycetota</taxon>
        <taxon>Actinomycetes</taxon>
        <taxon>Kitasatosporales</taxon>
        <taxon>Streptomycetaceae</taxon>
        <taxon>Streptomyces</taxon>
    </lineage>
</organism>
<protein>
    <submittedName>
        <fullName evidence="1">LCP family protein</fullName>
    </submittedName>
</protein>
<dbReference type="EMBL" id="JBBKAJ010000022">
    <property type="protein sequence ID" value="MEJ8635390.1"/>
    <property type="molecule type" value="Genomic_DNA"/>
</dbReference>
<gene>
    <name evidence="1" type="ORF">WKI67_18595</name>
</gene>
<evidence type="ECO:0000313" key="1">
    <source>
        <dbReference type="EMBL" id="MEJ8635390.1"/>
    </source>
</evidence>